<keyword evidence="5 6" id="KW-0472">Membrane</keyword>
<dbReference type="PANTHER" id="PTHR33931:SF2">
    <property type="entry name" value="HOLIN-LIKE PROTEIN CIDA"/>
    <property type="match status" value="1"/>
</dbReference>
<evidence type="ECO:0000256" key="6">
    <source>
        <dbReference type="SAM" id="Phobius"/>
    </source>
</evidence>
<organism evidence="7 8">
    <name type="scientific">Comamonas denitrificans</name>
    <dbReference type="NCBI Taxonomy" id="117506"/>
    <lineage>
        <taxon>Bacteria</taxon>
        <taxon>Pseudomonadati</taxon>
        <taxon>Pseudomonadota</taxon>
        <taxon>Betaproteobacteria</taxon>
        <taxon>Burkholderiales</taxon>
        <taxon>Comamonadaceae</taxon>
        <taxon>Comamonas</taxon>
    </lineage>
</organism>
<keyword evidence="4 6" id="KW-1133">Transmembrane helix</keyword>
<dbReference type="EMBL" id="JAFNME010000008">
    <property type="protein sequence ID" value="MBO1249212.1"/>
    <property type="molecule type" value="Genomic_DNA"/>
</dbReference>
<reference evidence="7" key="1">
    <citation type="submission" date="2021-03" db="EMBL/GenBank/DDBJ databases">
        <title>Comamonas denitrificans.</title>
        <authorList>
            <person name="Finster K."/>
        </authorList>
    </citation>
    <scope>NUCLEOTIDE SEQUENCE</scope>
    <source>
        <strain evidence="7">MM2021_4</strain>
    </source>
</reference>
<comment type="subcellular location">
    <subcellularLocation>
        <location evidence="1">Cell membrane</location>
        <topology evidence="1">Multi-pass membrane protein</topology>
    </subcellularLocation>
</comment>
<evidence type="ECO:0000313" key="8">
    <source>
        <dbReference type="Proteomes" id="UP000664731"/>
    </source>
</evidence>
<dbReference type="AlphaFoldDB" id="A0A939KB81"/>
<dbReference type="InterPro" id="IPR005538">
    <property type="entry name" value="LrgA/CidA"/>
</dbReference>
<keyword evidence="3 6" id="KW-0812">Transmembrane</keyword>
<accession>A0A939KB81</accession>
<evidence type="ECO:0000256" key="3">
    <source>
        <dbReference type="ARBA" id="ARBA00022692"/>
    </source>
</evidence>
<feature type="transmembrane region" description="Helical" evidence="6">
    <location>
        <begin position="83"/>
        <end position="105"/>
    </location>
</feature>
<comment type="caution">
    <text evidence="7">The sequence shown here is derived from an EMBL/GenBank/DDBJ whole genome shotgun (WGS) entry which is preliminary data.</text>
</comment>
<feature type="transmembrane region" description="Helical" evidence="6">
    <location>
        <begin position="29"/>
        <end position="46"/>
    </location>
</feature>
<evidence type="ECO:0000256" key="4">
    <source>
        <dbReference type="ARBA" id="ARBA00022989"/>
    </source>
</evidence>
<dbReference type="GO" id="GO:0005886">
    <property type="term" value="C:plasma membrane"/>
    <property type="evidence" value="ECO:0007669"/>
    <property type="project" value="UniProtKB-SubCell"/>
</dbReference>
<dbReference type="PANTHER" id="PTHR33931">
    <property type="entry name" value="HOLIN-LIKE PROTEIN CIDA-RELATED"/>
    <property type="match status" value="1"/>
</dbReference>
<keyword evidence="2" id="KW-1003">Cell membrane</keyword>
<dbReference type="RefSeq" id="WP_207574817.1">
    <property type="nucleotide sequence ID" value="NZ_JAFNME010000008.1"/>
</dbReference>
<protein>
    <submittedName>
        <fullName evidence="7">CidA/LrgA family protein</fullName>
    </submittedName>
</protein>
<evidence type="ECO:0000313" key="7">
    <source>
        <dbReference type="EMBL" id="MBO1249212.1"/>
    </source>
</evidence>
<name>A0A939KB81_9BURK</name>
<keyword evidence="8" id="KW-1185">Reference proteome</keyword>
<dbReference type="Proteomes" id="UP000664731">
    <property type="component" value="Unassembled WGS sequence"/>
</dbReference>
<dbReference type="Pfam" id="PF03788">
    <property type="entry name" value="LrgA"/>
    <property type="match status" value="1"/>
</dbReference>
<sequence>MLYAFLALLVLQWVGEVLVQALGLPLPGALVGALLLLVGLLLLGRLPKALEQTSGALLQNLMLLFIPIVAGVMLHFERIASEWLPFLASGIGGAVLTLLVTAAVFRWLLQRSGQKTEVEAEAAEPKA</sequence>
<evidence type="ECO:0000256" key="1">
    <source>
        <dbReference type="ARBA" id="ARBA00004651"/>
    </source>
</evidence>
<gene>
    <name evidence="7" type="ORF">J1777_05075</name>
</gene>
<feature type="transmembrane region" description="Helical" evidence="6">
    <location>
        <begin position="58"/>
        <end position="77"/>
    </location>
</feature>
<evidence type="ECO:0000256" key="5">
    <source>
        <dbReference type="ARBA" id="ARBA00023136"/>
    </source>
</evidence>
<proteinExistence type="predicted"/>
<evidence type="ECO:0000256" key="2">
    <source>
        <dbReference type="ARBA" id="ARBA00022475"/>
    </source>
</evidence>